<comment type="caution">
    <text evidence="8">The sequence shown here is derived from an EMBL/GenBank/DDBJ whole genome shotgun (WGS) entry which is preliminary data.</text>
</comment>
<reference evidence="8" key="1">
    <citation type="submission" date="2020-08" db="EMBL/GenBank/DDBJ databases">
        <title>Genome public.</title>
        <authorList>
            <person name="Liu C."/>
            <person name="Sun Q."/>
        </authorList>
    </citation>
    <scope>NUCLEOTIDE SEQUENCE</scope>
    <source>
        <strain evidence="8">NSJ-53</strain>
    </source>
</reference>
<evidence type="ECO:0000256" key="2">
    <source>
        <dbReference type="ARBA" id="ARBA00008072"/>
    </source>
</evidence>
<dbReference type="EMBL" id="JACRSR010000001">
    <property type="protein sequence ID" value="MBC8530747.1"/>
    <property type="molecule type" value="Genomic_DNA"/>
</dbReference>
<dbReference type="InterPro" id="IPR036291">
    <property type="entry name" value="NAD(P)-bd_dom_sf"/>
</dbReference>
<evidence type="ECO:0000256" key="4">
    <source>
        <dbReference type="ARBA" id="ARBA00022833"/>
    </source>
</evidence>
<dbReference type="Gene3D" id="3.90.180.10">
    <property type="entry name" value="Medium-chain alcohol dehydrogenases, catalytic domain"/>
    <property type="match status" value="2"/>
</dbReference>
<organism evidence="8 9">
    <name type="scientific">Gehongia tenuis</name>
    <dbReference type="NCBI Taxonomy" id="2763655"/>
    <lineage>
        <taxon>Bacteria</taxon>
        <taxon>Bacillati</taxon>
        <taxon>Bacillota</taxon>
        <taxon>Clostridia</taxon>
        <taxon>Christensenellales</taxon>
        <taxon>Christensenellaceae</taxon>
        <taxon>Gehongia</taxon>
    </lineage>
</organism>
<dbReference type="RefSeq" id="WP_249314717.1">
    <property type="nucleotide sequence ID" value="NZ_JACRSR010000001.1"/>
</dbReference>
<keyword evidence="3" id="KW-0479">Metal-binding</keyword>
<dbReference type="CDD" id="cd08255">
    <property type="entry name" value="2-desacetyl-2-hydroxyethyl_bacteriochlorophyllide_like"/>
    <property type="match status" value="1"/>
</dbReference>
<dbReference type="GO" id="GO:0046872">
    <property type="term" value="F:metal ion binding"/>
    <property type="evidence" value="ECO:0007669"/>
    <property type="project" value="UniProtKB-KW"/>
</dbReference>
<dbReference type="GO" id="GO:0016491">
    <property type="term" value="F:oxidoreductase activity"/>
    <property type="evidence" value="ECO:0007669"/>
    <property type="project" value="UniProtKB-KW"/>
</dbReference>
<dbReference type="Pfam" id="PF00107">
    <property type="entry name" value="ADH_zinc_N"/>
    <property type="match status" value="1"/>
</dbReference>
<dbReference type="SUPFAM" id="SSF51735">
    <property type="entry name" value="NAD(P)-binding Rossmann-fold domains"/>
    <property type="match status" value="1"/>
</dbReference>
<feature type="domain" description="Alcohol dehydrogenase-like C-terminal" evidence="6">
    <location>
        <begin position="152"/>
        <end position="269"/>
    </location>
</feature>
<keyword evidence="5" id="KW-0560">Oxidoreductase</keyword>
<evidence type="ECO:0000313" key="8">
    <source>
        <dbReference type="EMBL" id="MBC8530747.1"/>
    </source>
</evidence>
<dbReference type="AlphaFoldDB" id="A0A926HK98"/>
<feature type="domain" description="Alcohol dehydrogenase-like N-terminal" evidence="7">
    <location>
        <begin position="59"/>
        <end position="95"/>
    </location>
</feature>
<protein>
    <submittedName>
        <fullName evidence="8">Zinc-binding alcohol dehydrogenase</fullName>
    </submittedName>
</protein>
<dbReference type="InterPro" id="IPR013149">
    <property type="entry name" value="ADH-like_C"/>
</dbReference>
<comment type="cofactor">
    <cofactor evidence="1">
        <name>Zn(2+)</name>
        <dbReference type="ChEBI" id="CHEBI:29105"/>
    </cofactor>
</comment>
<evidence type="ECO:0000259" key="7">
    <source>
        <dbReference type="Pfam" id="PF08240"/>
    </source>
</evidence>
<evidence type="ECO:0000259" key="6">
    <source>
        <dbReference type="Pfam" id="PF00107"/>
    </source>
</evidence>
<dbReference type="Gene3D" id="3.40.50.720">
    <property type="entry name" value="NAD(P)-binding Rossmann-like Domain"/>
    <property type="match status" value="1"/>
</dbReference>
<evidence type="ECO:0000313" key="9">
    <source>
        <dbReference type="Proteomes" id="UP000623172"/>
    </source>
</evidence>
<evidence type="ECO:0000256" key="3">
    <source>
        <dbReference type="ARBA" id="ARBA00022723"/>
    </source>
</evidence>
<dbReference type="PANTHER" id="PTHR43350:SF19">
    <property type="entry name" value="D-GULOSIDE 3-DEHYDROGENASE"/>
    <property type="match status" value="1"/>
</dbReference>
<sequence>MKSLNFMYPEARKVEIWEQDVAPMGENDVLCQAETSLMSVGTEIICLRGIFDPGTNWYDWVKYPFTPGYSMVAKILETGKGVTKFKAGDRVFVPAKHHQYFVASEDRLDPIPEEISSEEAAWTEIGRITSNGIRKLQVQMGDFVVMIGAGIIGQMAMQFAKVCGATRIVCIDTDPLDFRLKKAKELAATDTLRMKAIDAADIIREMTDGRMADVVIDATGHPETLAQACVLTRKYGKLLILGDCPTPSKQPLGPGVISNFLNLYGVHSSTLADTYNWFYPYTPSTSRKIIHDLMLQGRLNVKDLITRRADPREAPEIYMGMVDGVRPELGVIYDWNKLYQ</sequence>
<dbReference type="SUPFAM" id="SSF50129">
    <property type="entry name" value="GroES-like"/>
    <property type="match status" value="1"/>
</dbReference>
<name>A0A926HK98_9FIRM</name>
<dbReference type="Proteomes" id="UP000623172">
    <property type="component" value="Unassembled WGS sequence"/>
</dbReference>
<proteinExistence type="inferred from homology"/>
<dbReference type="InterPro" id="IPR013154">
    <property type="entry name" value="ADH-like_N"/>
</dbReference>
<dbReference type="PANTHER" id="PTHR43350">
    <property type="entry name" value="NAD-DEPENDENT ALCOHOL DEHYDROGENASE"/>
    <property type="match status" value="1"/>
</dbReference>
<dbReference type="InterPro" id="IPR011032">
    <property type="entry name" value="GroES-like_sf"/>
</dbReference>
<gene>
    <name evidence="8" type="ORF">H8696_02675</name>
</gene>
<dbReference type="Pfam" id="PF08240">
    <property type="entry name" value="ADH_N"/>
    <property type="match status" value="1"/>
</dbReference>
<comment type="similarity">
    <text evidence="2">Belongs to the zinc-containing alcohol dehydrogenase family.</text>
</comment>
<keyword evidence="9" id="KW-1185">Reference proteome</keyword>
<evidence type="ECO:0000256" key="1">
    <source>
        <dbReference type="ARBA" id="ARBA00001947"/>
    </source>
</evidence>
<accession>A0A926HK98</accession>
<evidence type="ECO:0000256" key="5">
    <source>
        <dbReference type="ARBA" id="ARBA00023002"/>
    </source>
</evidence>
<keyword evidence="4" id="KW-0862">Zinc</keyword>